<proteinExistence type="evidence at transcript level"/>
<reference evidence="2" key="1">
    <citation type="journal article" date="2011" name="Plant Physiol.">
        <title>Comprehensive sequence analysis of 24,783 barley full-length cDNAs derived from 12 clone libraries.</title>
        <authorList>
            <person name="Matsumoto T."/>
            <person name="Tanaka T."/>
            <person name="Sakai H."/>
            <person name="Amano N."/>
            <person name="Kanamori H."/>
            <person name="Kurita K."/>
            <person name="Kikuta A."/>
            <person name="Kamiya K."/>
            <person name="Yamamoto M."/>
            <person name="Ikawa H."/>
            <person name="Fujii N."/>
            <person name="Hori K."/>
            <person name="Itoh T."/>
            <person name="Sato K."/>
        </authorList>
    </citation>
    <scope>NUCLEOTIDE SEQUENCE</scope>
    <source>
        <tissue evidence="2">Shoot and root</tissue>
    </source>
</reference>
<sequence>MKSGLFTASGSCQTLLENMNVYFRVMCEYDTITVGNNSVSKSAVSIVVAAFDAAIIVIFIIMISTLKYAQKNAINSVQQKAYSASSYTIELKNLPQDLPAEELSAKLWSFLDGKLGEKSIEAGNRVVDIQIVLPNKLIEYSKDVGTLIHTKNTLIREFIQNYLPDYAKTEINLNELQKLIQTMIQQNHPQVKEAEKLFRKIKTLSIKKIKLLSEIQKLKTTKNVRIVSAFVTFSSIPARNKILDAFISTPFERFIRAICGGGNVQDKVFEGKVLRAKSAADPGSILWENIGESKTNVYGRRAFSLALTVILWGTTAILLIVSTYYKNEFKKNFPTVDCGDYGDVTIDEAAKDYALGQYQVGKLECYCSDDLVGRLYDIFPNNQTLCVTWFNNKLIETSVTFAIVFIVLVINYGVQFVFQALSKFEKHSTLNNQLATRVIKTFAAQFLNTGLLLLLINAKLDGFSLWQGQFRDLSPLWYVNVGSTLLSTMFINVFTVPTVKITAVIFNRIARCYDRGCKADPKMTKKKTQAKYENLYSGPEFIVDFRYSQILTLTFVCFFYSGSMPLLYFTSLLQLVITYFFDKVVLLRVSKLPKNYDESLEFVVRPTLYVILLLHLIMAIFGFGNTQIFQGTSNTFTSYTDSISNTISDNSANVVTRFFKRTVLTQNIVLLVLLIIIIAGFLVKGVLVGFLKRTIFAFFSNDEEKTNKKGAKIVPGALTDYTFFHVIKTEDLATLIRLTKVTIKSTQNQDLIKHLNSKLALLKQEYQMKQKSDPHPVNFIGFHSYDVRVQASYSDQFAIAEMIDDETLD</sequence>
<feature type="transmembrane region" description="Helical" evidence="1">
    <location>
        <begin position="43"/>
        <end position="66"/>
    </location>
</feature>
<dbReference type="PANTHER" id="PTHR13018:SF135">
    <property type="entry name" value="CSC1_OSCA1-LIKE 7TM REGION DOMAIN-CONTAINING PROTEIN"/>
    <property type="match status" value="1"/>
</dbReference>
<accession>F2E1A3</accession>
<dbReference type="EMBL" id="AK369924">
    <property type="protein sequence ID" value="BAK01125.1"/>
    <property type="molecule type" value="mRNA"/>
</dbReference>
<name>F2E1A3_HORVV</name>
<feature type="transmembrane region" description="Helical" evidence="1">
    <location>
        <begin position="608"/>
        <end position="629"/>
    </location>
</feature>
<protein>
    <submittedName>
        <fullName evidence="2">Predicted protein</fullName>
    </submittedName>
</protein>
<feature type="transmembrane region" description="Helical" evidence="1">
    <location>
        <begin position="668"/>
        <end position="691"/>
    </location>
</feature>
<evidence type="ECO:0000256" key="1">
    <source>
        <dbReference type="SAM" id="Phobius"/>
    </source>
</evidence>
<dbReference type="AlphaFoldDB" id="F2E1A3"/>
<feature type="transmembrane region" description="Helical" evidence="1">
    <location>
        <begin position="476"/>
        <end position="499"/>
    </location>
</feature>
<dbReference type="PANTHER" id="PTHR13018">
    <property type="entry name" value="PROBABLE MEMBRANE PROTEIN DUF221-RELATED"/>
    <property type="match status" value="1"/>
</dbReference>
<dbReference type="InterPro" id="IPR045122">
    <property type="entry name" value="Csc1-like"/>
</dbReference>
<dbReference type="GO" id="GO:0005227">
    <property type="term" value="F:calcium-activated cation channel activity"/>
    <property type="evidence" value="ECO:0007669"/>
    <property type="project" value="InterPro"/>
</dbReference>
<feature type="transmembrane region" description="Helical" evidence="1">
    <location>
        <begin position="438"/>
        <end position="456"/>
    </location>
</feature>
<feature type="transmembrane region" description="Helical" evidence="1">
    <location>
        <begin position="399"/>
        <end position="418"/>
    </location>
</feature>
<organism evidence="2">
    <name type="scientific">Hordeum vulgare subsp. vulgare</name>
    <name type="common">Domesticated barley</name>
    <dbReference type="NCBI Taxonomy" id="112509"/>
    <lineage>
        <taxon>Eukaryota</taxon>
        <taxon>Viridiplantae</taxon>
        <taxon>Streptophyta</taxon>
        <taxon>Embryophyta</taxon>
        <taxon>Tracheophyta</taxon>
        <taxon>Spermatophyta</taxon>
        <taxon>Magnoliopsida</taxon>
        <taxon>Liliopsida</taxon>
        <taxon>Poales</taxon>
        <taxon>Poaceae</taxon>
        <taxon>BOP clade</taxon>
        <taxon>Pooideae</taxon>
        <taxon>Triticodae</taxon>
        <taxon>Triticeae</taxon>
        <taxon>Hordeinae</taxon>
        <taxon>Hordeum</taxon>
    </lineage>
</organism>
<keyword evidence="1" id="KW-1133">Transmembrane helix</keyword>
<keyword evidence="1" id="KW-0472">Membrane</keyword>
<evidence type="ECO:0000313" key="2">
    <source>
        <dbReference type="EMBL" id="BAK01125.1"/>
    </source>
</evidence>
<keyword evidence="1" id="KW-0812">Transmembrane</keyword>
<feature type="transmembrane region" description="Helical" evidence="1">
    <location>
        <begin position="302"/>
        <end position="325"/>
    </location>
</feature>